<gene>
    <name evidence="1" type="ORF">PG991_000773</name>
</gene>
<evidence type="ECO:0000313" key="1">
    <source>
        <dbReference type="EMBL" id="KAK8037427.1"/>
    </source>
</evidence>
<evidence type="ECO:0000313" key="2">
    <source>
        <dbReference type="Proteomes" id="UP001396898"/>
    </source>
</evidence>
<keyword evidence="2" id="KW-1185">Reference proteome</keyword>
<sequence length="67" mass="7341">MVGIFLVAAGSSHVYGTRNNVSYKFDGRCGKRRINFTAIQDVEVGNEPTIAYGSWAVRENTLGIFDA</sequence>
<protein>
    <submittedName>
        <fullName evidence="1">Uncharacterized protein</fullName>
    </submittedName>
</protein>
<dbReference type="Proteomes" id="UP001396898">
    <property type="component" value="Unassembled WGS sequence"/>
</dbReference>
<proteinExistence type="predicted"/>
<organism evidence="1 2">
    <name type="scientific">Apiospora marii</name>
    <dbReference type="NCBI Taxonomy" id="335849"/>
    <lineage>
        <taxon>Eukaryota</taxon>
        <taxon>Fungi</taxon>
        <taxon>Dikarya</taxon>
        <taxon>Ascomycota</taxon>
        <taxon>Pezizomycotina</taxon>
        <taxon>Sordariomycetes</taxon>
        <taxon>Xylariomycetidae</taxon>
        <taxon>Amphisphaeriales</taxon>
        <taxon>Apiosporaceae</taxon>
        <taxon>Apiospora</taxon>
    </lineage>
</organism>
<reference evidence="1 2" key="1">
    <citation type="submission" date="2023-01" db="EMBL/GenBank/DDBJ databases">
        <title>Analysis of 21 Apiospora genomes using comparative genomics revels a genus with tremendous synthesis potential of carbohydrate active enzymes and secondary metabolites.</title>
        <authorList>
            <person name="Sorensen T."/>
        </authorList>
    </citation>
    <scope>NUCLEOTIDE SEQUENCE [LARGE SCALE GENOMIC DNA]</scope>
    <source>
        <strain evidence="1 2">CBS 20057</strain>
    </source>
</reference>
<accession>A0ABR1SSY0</accession>
<comment type="caution">
    <text evidence="1">The sequence shown here is derived from an EMBL/GenBank/DDBJ whole genome shotgun (WGS) entry which is preliminary data.</text>
</comment>
<name>A0ABR1SSY0_9PEZI</name>
<dbReference type="EMBL" id="JAQQWI010000002">
    <property type="protein sequence ID" value="KAK8037427.1"/>
    <property type="molecule type" value="Genomic_DNA"/>
</dbReference>